<feature type="region of interest" description="Disordered" evidence="1">
    <location>
        <begin position="146"/>
        <end position="167"/>
    </location>
</feature>
<reference evidence="3" key="1">
    <citation type="submission" date="2025-08" db="UniProtKB">
        <authorList>
            <consortium name="RefSeq"/>
        </authorList>
    </citation>
    <scope>IDENTIFICATION</scope>
</reference>
<dbReference type="OrthoDB" id="8197715at2759"/>
<organism evidence="2 3">
    <name type="scientific">Geotrypetes seraphini</name>
    <name type="common">Gaboon caecilian</name>
    <name type="synonym">Caecilia seraphini</name>
    <dbReference type="NCBI Taxonomy" id="260995"/>
    <lineage>
        <taxon>Eukaryota</taxon>
        <taxon>Metazoa</taxon>
        <taxon>Chordata</taxon>
        <taxon>Craniata</taxon>
        <taxon>Vertebrata</taxon>
        <taxon>Euteleostomi</taxon>
        <taxon>Amphibia</taxon>
        <taxon>Gymnophiona</taxon>
        <taxon>Geotrypetes</taxon>
    </lineage>
</organism>
<evidence type="ECO:0000256" key="1">
    <source>
        <dbReference type="SAM" id="MobiDB-lite"/>
    </source>
</evidence>
<name>A0A6P8RCZ0_GEOSA</name>
<sequence>MAEHVTVTVTRLRGTGRDERGDMSANLGGGGARSRTATDSSRQLLKGSTAVKMLDMPLGTKLPPLPGCDILIYNTDFCEKVHQPSSGFNLDDPRCRLLQTEYKTLQSPHLSSYHKRKNMLRKLKKEDYITKDNKFCSWSMSGSNMRRFPGDKGRTTPKLSEVHHPDS</sequence>
<accession>A0A6P8RCZ0</accession>
<dbReference type="AlphaFoldDB" id="A0A6P8RCZ0"/>
<dbReference type="PANTHER" id="PTHR47315">
    <property type="entry name" value="FIBROUS SHEATH INTERACTING PROTEIN 2"/>
    <property type="match status" value="1"/>
</dbReference>
<gene>
    <name evidence="3" type="primary">LOC117360429</name>
</gene>
<proteinExistence type="predicted"/>
<protein>
    <submittedName>
        <fullName evidence="3">Fibrous sheath-interacting protein 2-like</fullName>
    </submittedName>
</protein>
<dbReference type="RefSeq" id="XP_033800033.1">
    <property type="nucleotide sequence ID" value="XM_033944142.1"/>
</dbReference>
<dbReference type="PANTHER" id="PTHR47315:SF3">
    <property type="entry name" value="FIBROUS SHEATH-INTERACTING PROTEIN 2-LIKE"/>
    <property type="match status" value="1"/>
</dbReference>
<feature type="compositionally biased region" description="Basic and acidic residues" evidence="1">
    <location>
        <begin position="148"/>
        <end position="167"/>
    </location>
</feature>
<keyword evidence="2" id="KW-1185">Reference proteome</keyword>
<evidence type="ECO:0000313" key="2">
    <source>
        <dbReference type="Proteomes" id="UP000515159"/>
    </source>
</evidence>
<dbReference type="InterPro" id="IPR038891">
    <property type="entry name" value="FSIP2"/>
</dbReference>
<dbReference type="Proteomes" id="UP000515159">
    <property type="component" value="Chromosome 5"/>
</dbReference>
<feature type="region of interest" description="Disordered" evidence="1">
    <location>
        <begin position="1"/>
        <end position="41"/>
    </location>
</feature>
<dbReference type="KEGG" id="gsh:117360429"/>
<dbReference type="GeneID" id="117360429"/>
<dbReference type="InParanoid" id="A0A6P8RCZ0"/>
<evidence type="ECO:0000313" key="3">
    <source>
        <dbReference type="RefSeq" id="XP_033800033.1"/>
    </source>
</evidence>
<feature type="compositionally biased region" description="Low complexity" evidence="1">
    <location>
        <begin position="1"/>
        <end position="13"/>
    </location>
</feature>